<evidence type="ECO:0000256" key="3">
    <source>
        <dbReference type="PROSITE-ProRule" id="PRU00277"/>
    </source>
</evidence>
<dbReference type="SMART" id="SM00028">
    <property type="entry name" value="TPR"/>
    <property type="match status" value="2"/>
</dbReference>
<feature type="domain" description="PPIase FKBP-type" evidence="6">
    <location>
        <begin position="291"/>
        <end position="381"/>
    </location>
</feature>
<comment type="caution">
    <text evidence="7">The sequence shown here is derived from an EMBL/GenBank/DDBJ whole genome shotgun (WGS) entry which is preliminary data.</text>
</comment>
<name>A0ABD1XM62_9MARC</name>
<dbReference type="InterPro" id="IPR050754">
    <property type="entry name" value="FKBP4/5/8-like"/>
</dbReference>
<dbReference type="EMBL" id="JBHFFA010000008">
    <property type="protein sequence ID" value="KAL2610005.1"/>
    <property type="molecule type" value="Genomic_DNA"/>
</dbReference>
<evidence type="ECO:0000256" key="1">
    <source>
        <dbReference type="ARBA" id="ARBA00022737"/>
    </source>
</evidence>
<comment type="catalytic activity">
    <reaction evidence="3">
        <text>[protein]-peptidylproline (omega=180) = [protein]-peptidylproline (omega=0)</text>
        <dbReference type="Rhea" id="RHEA:16237"/>
        <dbReference type="Rhea" id="RHEA-COMP:10747"/>
        <dbReference type="Rhea" id="RHEA-COMP:10748"/>
        <dbReference type="ChEBI" id="CHEBI:83833"/>
        <dbReference type="ChEBI" id="CHEBI:83834"/>
        <dbReference type="EC" id="5.2.1.8"/>
    </reaction>
</comment>
<dbReference type="Proteomes" id="UP001605036">
    <property type="component" value="Unassembled WGS sequence"/>
</dbReference>
<reference evidence="7 8" key="1">
    <citation type="submission" date="2024-09" db="EMBL/GenBank/DDBJ databases">
        <title>Chromosome-scale assembly of Riccia fluitans.</title>
        <authorList>
            <person name="Paukszto L."/>
            <person name="Sawicki J."/>
            <person name="Karawczyk K."/>
            <person name="Piernik-Szablinska J."/>
            <person name="Szczecinska M."/>
            <person name="Mazdziarz M."/>
        </authorList>
    </citation>
    <scope>NUCLEOTIDE SEQUENCE [LARGE SCALE GENOMIC DNA]</scope>
    <source>
        <strain evidence="7">Rf_01</strain>
        <tissue evidence="7">Aerial parts of the thallus</tissue>
    </source>
</reference>
<dbReference type="SUPFAM" id="SSF48452">
    <property type="entry name" value="TPR-like"/>
    <property type="match status" value="1"/>
</dbReference>
<evidence type="ECO:0000259" key="6">
    <source>
        <dbReference type="PROSITE" id="PS50059"/>
    </source>
</evidence>
<dbReference type="Gene3D" id="1.25.40.10">
    <property type="entry name" value="Tetratricopeptide repeat domain"/>
    <property type="match status" value="1"/>
</dbReference>
<dbReference type="SUPFAM" id="SSF54534">
    <property type="entry name" value="FKBP-like"/>
    <property type="match status" value="3"/>
</dbReference>
<dbReference type="InterPro" id="IPR011990">
    <property type="entry name" value="TPR-like_helical_dom_sf"/>
</dbReference>
<dbReference type="AlphaFoldDB" id="A0ABD1XM62"/>
<evidence type="ECO:0000313" key="8">
    <source>
        <dbReference type="Proteomes" id="UP001605036"/>
    </source>
</evidence>
<feature type="domain" description="PPIase FKBP-type" evidence="6">
    <location>
        <begin position="49"/>
        <end position="145"/>
    </location>
</feature>
<dbReference type="EC" id="5.2.1.8" evidence="3"/>
<feature type="region of interest" description="Disordered" evidence="5">
    <location>
        <begin position="545"/>
        <end position="606"/>
    </location>
</feature>
<sequence>MVEDEASLPPLAGGKKKAPTKKKRILEEGDCLKAVIRSGKDEAVRPQEDDLVIFHYTTYTEDGTIVESTRIEHGGKGIPFKLVLGKSKMIAGWEEALPTMAKGEVSRFKVKEKLHFGDPECPIPAPENFPTTGVLQFDIDMIDFFKVQAVTDDLGVLKRVLHPGDGWETPREPSEVRIRLTGRVPDGATFIVREEEPLHFGFGRNEVPAGLEKGVGTMNKSEKAIIYVLNPIYITEASAIPQLPTQALELQFEVELLQIIQVRDVLGNGEVIKRRVKDGIGEFPVDCPIQDSTLRIHWRGKLPKEGGRIFHDTRSDGQPYEFRSGEGMVPEGLEMSVRLMLPGEISVITSTSKYAYDKFPRPPGVPEGAFVAWEVELIDFVKNKDWTGLNFREIMEDAERQKATANRLFKEGKYEHAKNKYDHILREFKHVNPDGDEEAKELSNTQISIQLNIAACWQKLKDHVKAIELCNKVLEGNPHHVKALFRRGTSYTATFDYDLARNDFNEMMKIDKSAEPDAIAALSKLRKAEQEAKAKERKQFKGLFDKNPGALSEVSEKKDTEESQESSQSVDKNQVAEEGETSDEKKDTVAKTGHSGEAVDEQKENSFSKLRAAGRKFIRRVIGGRCSIL</sequence>
<organism evidence="7 8">
    <name type="scientific">Riccia fluitans</name>
    <dbReference type="NCBI Taxonomy" id="41844"/>
    <lineage>
        <taxon>Eukaryota</taxon>
        <taxon>Viridiplantae</taxon>
        <taxon>Streptophyta</taxon>
        <taxon>Embryophyta</taxon>
        <taxon>Marchantiophyta</taxon>
        <taxon>Marchantiopsida</taxon>
        <taxon>Marchantiidae</taxon>
        <taxon>Marchantiales</taxon>
        <taxon>Ricciaceae</taxon>
        <taxon>Riccia</taxon>
    </lineage>
</organism>
<dbReference type="Pfam" id="PF00254">
    <property type="entry name" value="FKBP_C"/>
    <property type="match status" value="3"/>
</dbReference>
<dbReference type="PROSITE" id="PS50005">
    <property type="entry name" value="TPR"/>
    <property type="match status" value="1"/>
</dbReference>
<dbReference type="InterPro" id="IPR001179">
    <property type="entry name" value="PPIase_FKBP_dom"/>
</dbReference>
<dbReference type="GO" id="GO:0003755">
    <property type="term" value="F:peptidyl-prolyl cis-trans isomerase activity"/>
    <property type="evidence" value="ECO:0007669"/>
    <property type="project" value="UniProtKB-KW"/>
</dbReference>
<feature type="region of interest" description="Disordered" evidence="5">
    <location>
        <begin position="1"/>
        <end position="22"/>
    </location>
</feature>
<dbReference type="InterPro" id="IPR019734">
    <property type="entry name" value="TPR_rpt"/>
</dbReference>
<accession>A0ABD1XM62</accession>
<feature type="domain" description="PPIase FKBP-type" evidence="6">
    <location>
        <begin position="173"/>
        <end position="260"/>
    </location>
</feature>
<proteinExistence type="predicted"/>
<evidence type="ECO:0000256" key="4">
    <source>
        <dbReference type="PROSITE-ProRule" id="PRU00339"/>
    </source>
</evidence>
<keyword evidence="1" id="KW-0677">Repeat</keyword>
<gene>
    <name evidence="7" type="ORF">R1flu_028578</name>
</gene>
<keyword evidence="8" id="KW-1185">Reference proteome</keyword>
<feature type="repeat" description="TPR" evidence="4">
    <location>
        <begin position="481"/>
        <end position="514"/>
    </location>
</feature>
<dbReference type="PROSITE" id="PS50059">
    <property type="entry name" value="FKBP_PPIASE"/>
    <property type="match status" value="3"/>
</dbReference>
<dbReference type="InterPro" id="IPR046357">
    <property type="entry name" value="PPIase_dom_sf"/>
</dbReference>
<evidence type="ECO:0000256" key="5">
    <source>
        <dbReference type="SAM" id="MobiDB-lite"/>
    </source>
</evidence>
<keyword evidence="3" id="KW-0413">Isomerase</keyword>
<keyword evidence="3" id="KW-0697">Rotamase</keyword>
<keyword evidence="2 4" id="KW-0802">TPR repeat</keyword>
<dbReference type="PANTHER" id="PTHR46512">
    <property type="entry name" value="PEPTIDYLPROLYL ISOMERASE"/>
    <property type="match status" value="1"/>
</dbReference>
<evidence type="ECO:0000256" key="2">
    <source>
        <dbReference type="ARBA" id="ARBA00022803"/>
    </source>
</evidence>
<evidence type="ECO:0000313" key="7">
    <source>
        <dbReference type="EMBL" id="KAL2610005.1"/>
    </source>
</evidence>
<dbReference type="Gene3D" id="3.10.50.40">
    <property type="match status" value="3"/>
</dbReference>
<dbReference type="PANTHER" id="PTHR46512:SF8">
    <property type="entry name" value="PEPTIDYLPROLYL ISOMERASE"/>
    <property type="match status" value="1"/>
</dbReference>
<protein>
    <recommendedName>
        <fullName evidence="3">peptidylprolyl isomerase</fullName>
        <ecNumber evidence="3">5.2.1.8</ecNumber>
    </recommendedName>
</protein>